<dbReference type="InterPro" id="IPR007055">
    <property type="entry name" value="BON_dom"/>
</dbReference>
<gene>
    <name evidence="3" type="ORF">GWR21_00700</name>
</gene>
<evidence type="ECO:0000313" key="3">
    <source>
        <dbReference type="EMBL" id="QHS58164.1"/>
    </source>
</evidence>
<dbReference type="InterPro" id="IPR051686">
    <property type="entry name" value="Lipoprotein_DolP"/>
</dbReference>
<dbReference type="RefSeq" id="WP_162329869.1">
    <property type="nucleotide sequence ID" value="NZ_CP048113.1"/>
</dbReference>
<evidence type="ECO:0000256" key="1">
    <source>
        <dbReference type="ARBA" id="ARBA00022729"/>
    </source>
</evidence>
<evidence type="ECO:0000259" key="2">
    <source>
        <dbReference type="PROSITE" id="PS50914"/>
    </source>
</evidence>
<feature type="domain" description="BON" evidence="2">
    <location>
        <begin position="3"/>
        <end position="71"/>
    </location>
</feature>
<dbReference type="InterPro" id="IPR014004">
    <property type="entry name" value="Transpt-assoc_nodulatn_dom_bac"/>
</dbReference>
<dbReference type="PROSITE" id="PS50914">
    <property type="entry name" value="BON"/>
    <property type="match status" value="3"/>
</dbReference>
<feature type="domain" description="BON" evidence="2">
    <location>
        <begin position="149"/>
        <end position="217"/>
    </location>
</feature>
<dbReference type="KEGG" id="chih:GWR21_00700"/>
<dbReference type="SMART" id="SM00749">
    <property type="entry name" value="BON"/>
    <property type="match status" value="2"/>
</dbReference>
<dbReference type="Pfam" id="PF04972">
    <property type="entry name" value="BON"/>
    <property type="match status" value="3"/>
</dbReference>
<feature type="domain" description="BON" evidence="2">
    <location>
        <begin position="78"/>
        <end position="146"/>
    </location>
</feature>
<reference evidence="3 4" key="1">
    <citation type="submission" date="2020-01" db="EMBL/GenBank/DDBJ databases">
        <title>Complete genome sequence of Chitinophaga sp. H33E-04 isolated from quinoa roots.</title>
        <authorList>
            <person name="Weon H.-Y."/>
            <person name="Lee S.A."/>
        </authorList>
    </citation>
    <scope>NUCLEOTIDE SEQUENCE [LARGE SCALE GENOMIC DNA]</scope>
    <source>
        <strain evidence="3 4">H33E-04</strain>
    </source>
</reference>
<evidence type="ECO:0000313" key="4">
    <source>
        <dbReference type="Proteomes" id="UP000476411"/>
    </source>
</evidence>
<protein>
    <submittedName>
        <fullName evidence="3">BON domain-containing protein</fullName>
    </submittedName>
</protein>
<dbReference type="AlphaFoldDB" id="A0A6B9Z9Y4"/>
<organism evidence="3 4">
    <name type="scientific">Chitinophaga agri</name>
    <dbReference type="NCBI Taxonomy" id="2703787"/>
    <lineage>
        <taxon>Bacteria</taxon>
        <taxon>Pseudomonadati</taxon>
        <taxon>Bacteroidota</taxon>
        <taxon>Chitinophagia</taxon>
        <taxon>Chitinophagales</taxon>
        <taxon>Chitinophagaceae</taxon>
        <taxon>Chitinophaga</taxon>
    </lineage>
</organism>
<keyword evidence="4" id="KW-1185">Reference proteome</keyword>
<dbReference type="Gene3D" id="3.30.1340.30">
    <property type="match status" value="3"/>
</dbReference>
<keyword evidence="1" id="KW-0732">Signal</keyword>
<accession>A0A6B9Z9Y4</accession>
<proteinExistence type="predicted"/>
<dbReference type="PANTHER" id="PTHR34606">
    <property type="entry name" value="BON DOMAIN-CONTAINING PROTEIN"/>
    <property type="match status" value="1"/>
</dbReference>
<dbReference type="PANTHER" id="PTHR34606:SF4">
    <property type="entry name" value="OUTER MEMBRANE LIPOPROTEIN DOLP"/>
    <property type="match status" value="1"/>
</dbReference>
<dbReference type="Proteomes" id="UP000476411">
    <property type="component" value="Chromosome"/>
</dbReference>
<name>A0A6B9Z9Y4_9BACT</name>
<dbReference type="EMBL" id="CP048113">
    <property type="protein sequence ID" value="QHS58164.1"/>
    <property type="molecule type" value="Genomic_DNA"/>
</dbReference>
<sequence length="217" mass="24015">MKTDLQLQQDVQDELFWDPTLESSEIGVSVNDGVVTLSGTVNSYTKKLAAEKAAKRVKDVKAVAMEIDIHFFNGEGKTDLDIAHAALNALSWSTVVPKDRVTIKVEDAWITLEGELEWQYQKQAAENLTKDLLGVKGITNLIRLKPAPAQNVVKETIKKALERSAEVEASSINIITEGHRVTLRGKVRSWGERREVENAVWSTPGVTDVKDELVIAP</sequence>